<dbReference type="AlphaFoldDB" id="A0A5K7Z1B7"/>
<dbReference type="RefSeq" id="WP_155303489.1">
    <property type="nucleotide sequence ID" value="NZ_AP021875.1"/>
</dbReference>
<dbReference type="KEGG" id="dwd:DSCW_18770"/>
<keyword evidence="1" id="KW-1133">Transmembrane helix</keyword>
<dbReference type="EMBL" id="AP021875">
    <property type="protein sequence ID" value="BBO74460.1"/>
    <property type="molecule type" value="Genomic_DNA"/>
</dbReference>
<gene>
    <name evidence="3" type="ORF">DSCW_18770</name>
</gene>
<dbReference type="NCBIfam" id="NF033919">
    <property type="entry name" value="PA2779_fam"/>
    <property type="match status" value="1"/>
</dbReference>
<dbReference type="InterPro" id="IPR046735">
    <property type="entry name" value="PA2779-like"/>
</dbReference>
<evidence type="ECO:0008006" key="5">
    <source>
        <dbReference type="Google" id="ProtNLM"/>
    </source>
</evidence>
<organism evidence="3 4">
    <name type="scientific">Desulfosarcina widdelii</name>
    <dbReference type="NCBI Taxonomy" id="947919"/>
    <lineage>
        <taxon>Bacteria</taxon>
        <taxon>Pseudomonadati</taxon>
        <taxon>Thermodesulfobacteriota</taxon>
        <taxon>Desulfobacteria</taxon>
        <taxon>Desulfobacterales</taxon>
        <taxon>Desulfosarcinaceae</taxon>
        <taxon>Desulfosarcina</taxon>
    </lineage>
</organism>
<dbReference type="PIRSF" id="PIRSF029543">
    <property type="entry name" value="UCP029543"/>
    <property type="match status" value="1"/>
</dbReference>
<keyword evidence="2" id="KW-0732">Signal</keyword>
<keyword evidence="4" id="KW-1185">Reference proteome</keyword>
<evidence type="ECO:0000313" key="3">
    <source>
        <dbReference type="EMBL" id="BBO74460.1"/>
    </source>
</evidence>
<accession>A0A5K7Z1B7</accession>
<dbReference type="Proteomes" id="UP000427769">
    <property type="component" value="Chromosome"/>
</dbReference>
<proteinExistence type="predicted"/>
<evidence type="ECO:0000256" key="1">
    <source>
        <dbReference type="SAM" id="Phobius"/>
    </source>
</evidence>
<reference evidence="3 4" key="1">
    <citation type="submission" date="2019-11" db="EMBL/GenBank/DDBJ databases">
        <title>Comparative genomics of hydrocarbon-degrading Desulfosarcina strains.</title>
        <authorList>
            <person name="Watanabe M."/>
            <person name="Kojima H."/>
            <person name="Fukui M."/>
        </authorList>
    </citation>
    <scope>NUCLEOTIDE SEQUENCE [LARGE SCALE GENOMIC DNA]</scope>
    <source>
        <strain evidence="3 4">PP31</strain>
    </source>
</reference>
<dbReference type="InterPro" id="IPR016924">
    <property type="entry name" value="UCP029543"/>
</dbReference>
<feature type="chain" id="PRO_5024310108" description="PA2779 family protein" evidence="2">
    <location>
        <begin position="32"/>
        <end position="138"/>
    </location>
</feature>
<feature type="signal peptide" evidence="2">
    <location>
        <begin position="1"/>
        <end position="31"/>
    </location>
</feature>
<sequence length="138" mass="14957">MRKVRKALKPVSLFMAIFMMVLCSPCQTVLARMIPTETVLDAARVEAARAQVSTFLARQDVVDVLVSQGIDPAEATARVAGLSDAEVVRLADRIEQLPAGGDALGAILIASIVIFVILLITDIMGYTDLFPFVKKKRI</sequence>
<feature type="transmembrane region" description="Helical" evidence="1">
    <location>
        <begin position="103"/>
        <end position="127"/>
    </location>
</feature>
<evidence type="ECO:0000256" key="2">
    <source>
        <dbReference type="SAM" id="SignalP"/>
    </source>
</evidence>
<keyword evidence="1" id="KW-0812">Transmembrane</keyword>
<dbReference type="OrthoDB" id="7651521at2"/>
<evidence type="ECO:0000313" key="4">
    <source>
        <dbReference type="Proteomes" id="UP000427769"/>
    </source>
</evidence>
<protein>
    <recommendedName>
        <fullName evidence="5">PA2779 family protein</fullName>
    </recommendedName>
</protein>
<dbReference type="Pfam" id="PF20332">
    <property type="entry name" value="DUF6627"/>
    <property type="match status" value="1"/>
</dbReference>
<name>A0A5K7Z1B7_9BACT</name>
<keyword evidence="1" id="KW-0472">Membrane</keyword>